<dbReference type="Gene3D" id="1.10.287.110">
    <property type="entry name" value="DnaJ domain"/>
    <property type="match status" value="1"/>
</dbReference>
<dbReference type="SUPFAM" id="SSF46565">
    <property type="entry name" value="Chaperone J-domain"/>
    <property type="match status" value="1"/>
</dbReference>
<dbReference type="RefSeq" id="WP_113736275.1">
    <property type="nucleotide sequence ID" value="NZ_CAWNXP010000008.1"/>
</dbReference>
<sequence length="174" mass="20526">MFSKTSLKQLYRKLALALHPDREPDPVKQAEKTRIMGQLSQAWENKEMFTLLQLAHTHLPEFDNLLSDENLAYLNPMLKRQLRELEVSYYGGQDGLMGAVLHKFKQSSKKKTEQAFAEHRDYLLRDIDHLTAQLAEITTLQTLKPYLAARWDQKQMRWAARFDNIIVHWRQYIA</sequence>
<name>A0A3S5XC44_AERCA</name>
<protein>
    <submittedName>
        <fullName evidence="2">J domain-containing protein</fullName>
    </submittedName>
</protein>
<evidence type="ECO:0000256" key="1">
    <source>
        <dbReference type="ARBA" id="ARBA00023186"/>
    </source>
</evidence>
<dbReference type="InterPro" id="IPR036869">
    <property type="entry name" value="J_dom_sf"/>
</dbReference>
<dbReference type="EMBL" id="CP025706">
    <property type="protein sequence ID" value="AXB06584.1"/>
    <property type="molecule type" value="Genomic_DNA"/>
</dbReference>
<dbReference type="CDD" id="cd06257">
    <property type="entry name" value="DnaJ"/>
    <property type="match status" value="1"/>
</dbReference>
<dbReference type="Proteomes" id="UP000266778">
    <property type="component" value="Chromosome"/>
</dbReference>
<evidence type="ECO:0000313" key="2">
    <source>
        <dbReference type="EMBL" id="AXB06584.1"/>
    </source>
</evidence>
<dbReference type="AlphaFoldDB" id="A0A3S5XC44"/>
<reference evidence="2" key="1">
    <citation type="journal article" date="2019" name="J Environ">
        <title>Genetic characterization and potential molecular dissemination mechanism of tet (31) gene in Aeromonas caviae from an oxytetracycline wastewater treatment system.</title>
        <authorList>
            <person name="Shi Y."/>
            <person name="Tian Z."/>
            <person name="Leclercq S.O."/>
            <person name="Zhang H."/>
            <person name="Yang M."/>
            <person name="Zhang Y."/>
        </authorList>
    </citation>
    <scope>NUCLEOTIDE SEQUENCE</scope>
    <source>
        <strain evidence="2">T25-39</strain>
    </source>
</reference>
<proteinExistence type="predicted"/>
<keyword evidence="1" id="KW-0143">Chaperone</keyword>
<gene>
    <name evidence="2" type="ORF">C1C91_17780</name>
</gene>
<accession>A0A3S5XC44</accession>
<evidence type="ECO:0000313" key="3">
    <source>
        <dbReference type="Proteomes" id="UP000266778"/>
    </source>
</evidence>
<organism evidence="2 3">
    <name type="scientific">Aeromonas caviae</name>
    <name type="common">Aeromonas punctata</name>
    <dbReference type="NCBI Taxonomy" id="648"/>
    <lineage>
        <taxon>Bacteria</taxon>
        <taxon>Pseudomonadati</taxon>
        <taxon>Pseudomonadota</taxon>
        <taxon>Gammaproteobacteria</taxon>
        <taxon>Aeromonadales</taxon>
        <taxon>Aeromonadaceae</taxon>
        <taxon>Aeromonas</taxon>
    </lineage>
</organism>
<dbReference type="InterPro" id="IPR001623">
    <property type="entry name" value="DnaJ_domain"/>
</dbReference>